<dbReference type="Proteomes" id="UP000467428">
    <property type="component" value="Plasmid pJCM18538"/>
</dbReference>
<dbReference type="KEGG" id="marz:MARA_03060"/>
<protein>
    <recommendedName>
        <fullName evidence="1">4Fe-4S Wbl-type domain-containing protein</fullName>
    </recommendedName>
</protein>
<evidence type="ECO:0000313" key="3">
    <source>
        <dbReference type="Proteomes" id="UP000467428"/>
    </source>
</evidence>
<accession>A0A7I7RS67</accession>
<dbReference type="InterPro" id="IPR034768">
    <property type="entry name" value="4FE4S_WBL"/>
</dbReference>
<dbReference type="AlphaFoldDB" id="A0A7I7RS67"/>
<keyword evidence="3" id="KW-1185">Reference proteome</keyword>
<gene>
    <name evidence="2" type="ORF">MARA_03060</name>
</gene>
<sequence length="146" mass="15934">MHNKGPIQAHLAPNYGGGVMTHLVANPINIENNGLCNYSADPEEWFDYRKARECKRICGNCPLRQRCARTALAIGATDGVWAGVDLPGEHATVEQHAVARRQLSMVVAAMDQQPESHRQRCLAIREAMHYAAFPGNGALVEETASA</sequence>
<feature type="domain" description="4Fe-4S Wbl-type" evidence="1">
    <location>
        <begin position="35"/>
        <end position="91"/>
    </location>
</feature>
<organism evidence="2 3">
    <name type="scientific">Mycolicibacterium arabiense</name>
    <dbReference type="NCBI Taxonomy" id="1286181"/>
    <lineage>
        <taxon>Bacteria</taxon>
        <taxon>Bacillati</taxon>
        <taxon>Actinomycetota</taxon>
        <taxon>Actinomycetes</taxon>
        <taxon>Mycobacteriales</taxon>
        <taxon>Mycobacteriaceae</taxon>
        <taxon>Mycolicibacterium</taxon>
    </lineage>
</organism>
<proteinExistence type="predicted"/>
<name>A0A7I7RS67_9MYCO</name>
<dbReference type="EMBL" id="AP022592">
    <property type="protein sequence ID" value="BBY46876.1"/>
    <property type="molecule type" value="Genomic_DNA"/>
</dbReference>
<geneLocation type="plasmid" evidence="2">
    <name>pJCM18538</name>
</geneLocation>
<dbReference type="PROSITE" id="PS51674">
    <property type="entry name" value="4FE4S_WBL"/>
    <property type="match status" value="1"/>
</dbReference>
<reference evidence="2 3" key="1">
    <citation type="journal article" date="2019" name="Emerg. Microbes Infect.">
        <title>Comprehensive subspecies identification of 175 nontuberculous mycobacteria species based on 7547 genomic profiles.</title>
        <authorList>
            <person name="Matsumoto Y."/>
            <person name="Kinjo T."/>
            <person name="Motooka D."/>
            <person name="Nabeya D."/>
            <person name="Jung N."/>
            <person name="Uechi K."/>
            <person name="Horii T."/>
            <person name="Iida T."/>
            <person name="Fujita J."/>
            <person name="Nakamura S."/>
        </authorList>
    </citation>
    <scope>NUCLEOTIDE SEQUENCE [LARGE SCALE GENOMIC DNA]</scope>
    <source>
        <strain evidence="2 3">JCM 18538</strain>
        <plasmid evidence="2">pJCM18538</plasmid>
    </source>
</reference>
<evidence type="ECO:0000313" key="2">
    <source>
        <dbReference type="EMBL" id="BBY46876.1"/>
    </source>
</evidence>
<dbReference type="Pfam" id="PF02467">
    <property type="entry name" value="Whib"/>
    <property type="match status" value="1"/>
</dbReference>
<evidence type="ECO:0000259" key="1">
    <source>
        <dbReference type="PROSITE" id="PS51674"/>
    </source>
</evidence>
<keyword evidence="2" id="KW-0614">Plasmid</keyword>